<evidence type="ECO:0000256" key="1">
    <source>
        <dbReference type="ARBA" id="ARBA00004370"/>
    </source>
</evidence>
<keyword evidence="2 5" id="KW-0812">Transmembrane</keyword>
<keyword evidence="4 5" id="KW-0472">Membrane</keyword>
<feature type="transmembrane region" description="Helical" evidence="5">
    <location>
        <begin position="44"/>
        <end position="64"/>
    </location>
</feature>
<dbReference type="AlphaFoldDB" id="X1M2F6"/>
<feature type="transmembrane region" description="Helical" evidence="5">
    <location>
        <begin position="20"/>
        <end position="38"/>
    </location>
</feature>
<comment type="subcellular location">
    <subcellularLocation>
        <location evidence="1">Membrane</location>
    </subcellularLocation>
</comment>
<gene>
    <name evidence="6" type="ORF">S06H3_37689</name>
</gene>
<evidence type="ECO:0000256" key="4">
    <source>
        <dbReference type="ARBA" id="ARBA00023136"/>
    </source>
</evidence>
<name>X1M2F6_9ZZZZ</name>
<protein>
    <recommendedName>
        <fullName evidence="7">Type IV secretory pathway VirB3 family protein</fullName>
    </recommendedName>
</protein>
<sequence length="112" mass="12968">MDKEELITYEKIALGMTKPVMKHGVPMAAAAIIIAISAELFILGFLFFGNPFFCTIGIPVYILCRQKARTEERFMDLLASNARTRWVNRAKRHWKAVTYSPLVHRKTRRRVE</sequence>
<keyword evidence="3 5" id="KW-1133">Transmembrane helix</keyword>
<dbReference type="EMBL" id="BARV01022923">
    <property type="protein sequence ID" value="GAI25513.1"/>
    <property type="molecule type" value="Genomic_DNA"/>
</dbReference>
<proteinExistence type="predicted"/>
<evidence type="ECO:0008006" key="7">
    <source>
        <dbReference type="Google" id="ProtNLM"/>
    </source>
</evidence>
<evidence type="ECO:0000256" key="2">
    <source>
        <dbReference type="ARBA" id="ARBA00022692"/>
    </source>
</evidence>
<evidence type="ECO:0000313" key="6">
    <source>
        <dbReference type="EMBL" id="GAI25513.1"/>
    </source>
</evidence>
<comment type="caution">
    <text evidence="6">The sequence shown here is derived from an EMBL/GenBank/DDBJ whole genome shotgun (WGS) entry which is preliminary data.</text>
</comment>
<organism evidence="6">
    <name type="scientific">marine sediment metagenome</name>
    <dbReference type="NCBI Taxonomy" id="412755"/>
    <lineage>
        <taxon>unclassified sequences</taxon>
        <taxon>metagenomes</taxon>
        <taxon>ecological metagenomes</taxon>
    </lineage>
</organism>
<reference evidence="6" key="1">
    <citation type="journal article" date="2014" name="Front. Microbiol.">
        <title>High frequency of phylogenetically diverse reductive dehalogenase-homologous genes in deep subseafloor sedimentary metagenomes.</title>
        <authorList>
            <person name="Kawai M."/>
            <person name="Futagami T."/>
            <person name="Toyoda A."/>
            <person name="Takaki Y."/>
            <person name="Nishi S."/>
            <person name="Hori S."/>
            <person name="Arai W."/>
            <person name="Tsubouchi T."/>
            <person name="Morono Y."/>
            <person name="Uchiyama I."/>
            <person name="Ito T."/>
            <person name="Fujiyama A."/>
            <person name="Inagaki F."/>
            <person name="Takami H."/>
        </authorList>
    </citation>
    <scope>NUCLEOTIDE SEQUENCE</scope>
    <source>
        <strain evidence="6">Expedition CK06-06</strain>
    </source>
</reference>
<evidence type="ECO:0000256" key="5">
    <source>
        <dbReference type="SAM" id="Phobius"/>
    </source>
</evidence>
<dbReference type="InterPro" id="IPR007792">
    <property type="entry name" value="T4SS_VirB3/TrbD/AvhB"/>
</dbReference>
<dbReference type="GO" id="GO:0016020">
    <property type="term" value="C:membrane"/>
    <property type="evidence" value="ECO:0007669"/>
    <property type="project" value="UniProtKB-SubCell"/>
</dbReference>
<dbReference type="Pfam" id="PF05101">
    <property type="entry name" value="VirB3"/>
    <property type="match status" value="1"/>
</dbReference>
<evidence type="ECO:0000256" key="3">
    <source>
        <dbReference type="ARBA" id="ARBA00022989"/>
    </source>
</evidence>
<accession>X1M2F6</accession>